<reference evidence="1 2" key="1">
    <citation type="submission" date="2020-08" db="EMBL/GenBank/DDBJ databases">
        <title>Sequencing the genomes of 1000 actinobacteria strains.</title>
        <authorList>
            <person name="Klenk H.-P."/>
        </authorList>
    </citation>
    <scope>NUCLEOTIDE SEQUENCE [LARGE SCALE GENOMIC DNA]</scope>
    <source>
        <strain evidence="1 2">DSM 22826</strain>
    </source>
</reference>
<organism evidence="1 2">
    <name type="scientific">Paeniglutamicibacter cryotolerans</name>
    <dbReference type="NCBI Taxonomy" id="670079"/>
    <lineage>
        <taxon>Bacteria</taxon>
        <taxon>Bacillati</taxon>
        <taxon>Actinomycetota</taxon>
        <taxon>Actinomycetes</taxon>
        <taxon>Micrococcales</taxon>
        <taxon>Micrococcaceae</taxon>
        <taxon>Paeniglutamicibacter</taxon>
    </lineage>
</organism>
<accession>A0A839QNS0</accession>
<protein>
    <submittedName>
        <fullName evidence="1">Uncharacterized protein</fullName>
    </submittedName>
</protein>
<gene>
    <name evidence="1" type="ORF">E9229_003839</name>
</gene>
<evidence type="ECO:0000313" key="2">
    <source>
        <dbReference type="Proteomes" id="UP000523000"/>
    </source>
</evidence>
<evidence type="ECO:0000313" key="1">
    <source>
        <dbReference type="EMBL" id="MBB2997567.1"/>
    </source>
</evidence>
<name>A0A839QNS0_9MICC</name>
<proteinExistence type="predicted"/>
<dbReference type="Proteomes" id="UP000523000">
    <property type="component" value="Unassembled WGS sequence"/>
</dbReference>
<keyword evidence="2" id="KW-1185">Reference proteome</keyword>
<dbReference type="AlphaFoldDB" id="A0A839QNS0"/>
<comment type="caution">
    <text evidence="1">The sequence shown here is derived from an EMBL/GenBank/DDBJ whole genome shotgun (WGS) entry which is preliminary data.</text>
</comment>
<dbReference type="EMBL" id="JACHVS010000005">
    <property type="protein sequence ID" value="MBB2997567.1"/>
    <property type="molecule type" value="Genomic_DNA"/>
</dbReference>
<dbReference type="RefSeq" id="WP_183513228.1">
    <property type="nucleotide sequence ID" value="NZ_BAABGK010000100.1"/>
</dbReference>
<sequence length="145" mass="15691">MVVGPALPASAAAIGPAAITKVVAKKDKKPFTELRNSVTGKRIKVKGYTTCLKISAHKKWAGSYAVAIYQGSQVKTRKYVGTIIQDKGYDQDPCFASGKTRADAGKLKKLGFYGLEPKTTYTFEVHAFGGRSHKDTLKVLKVKTP</sequence>